<dbReference type="STRING" id="235279.HH_0561"/>
<dbReference type="SUPFAM" id="SSF51735">
    <property type="entry name" value="NAD(P)-binding Rossmann-fold domains"/>
    <property type="match status" value="1"/>
</dbReference>
<reference evidence="2 3" key="1">
    <citation type="journal article" date="2003" name="Proc. Natl. Acad. Sci. U.S.A.">
        <title>The complete genome sequence of the carcinogenic bacterium Helicobacter hepaticus.</title>
        <authorList>
            <person name="Suerbaum S."/>
            <person name="Josenhans C."/>
            <person name="Sterzenbach T."/>
            <person name="Drescher B."/>
            <person name="Brandt P."/>
            <person name="Bell M."/>
            <person name="Droege M."/>
            <person name="Fartmann B."/>
            <person name="Fischer H.-P."/>
            <person name="Ge Z."/>
            <person name="Hoerster A."/>
            <person name="Holland R."/>
            <person name="Klein K."/>
            <person name="Koenig J."/>
            <person name="Macko L."/>
            <person name="Mendz G.L."/>
            <person name="Nyakatura G."/>
            <person name="Schauer D.B."/>
            <person name="Shen Z."/>
            <person name="Weber J."/>
            <person name="Frosch M."/>
            <person name="Fox J.G."/>
        </authorList>
    </citation>
    <scope>NUCLEOTIDE SEQUENCE [LARGE SCALE GENOMIC DNA]</scope>
    <source>
        <strain evidence="3">ATCC 51449 / 3B1</strain>
    </source>
</reference>
<dbReference type="eggNOG" id="COG1832">
    <property type="taxonomic scope" value="Bacteria"/>
</dbReference>
<accession>Q7VIP3</accession>
<dbReference type="KEGG" id="hhe:HH_0561"/>
<dbReference type="RefSeq" id="WP_011115403.1">
    <property type="nucleotide sequence ID" value="NC_004917.1"/>
</dbReference>
<protein>
    <recommendedName>
        <fullName evidence="1">CoA-binding domain-containing protein</fullName>
    </recommendedName>
</protein>
<dbReference type="PANTHER" id="PTHR33303:SF2">
    <property type="entry name" value="COA-BINDING DOMAIN-CONTAINING PROTEIN"/>
    <property type="match status" value="1"/>
</dbReference>
<gene>
    <name evidence="2" type="ordered locus">HH_0561</name>
</gene>
<proteinExistence type="predicted"/>
<evidence type="ECO:0000313" key="3">
    <source>
        <dbReference type="Proteomes" id="UP000002495"/>
    </source>
</evidence>
<organism evidence="2 3">
    <name type="scientific">Helicobacter hepaticus (strain ATCC 51449 / 3B1)</name>
    <dbReference type="NCBI Taxonomy" id="235279"/>
    <lineage>
        <taxon>Bacteria</taxon>
        <taxon>Pseudomonadati</taxon>
        <taxon>Campylobacterota</taxon>
        <taxon>Epsilonproteobacteria</taxon>
        <taxon>Campylobacterales</taxon>
        <taxon>Helicobacteraceae</taxon>
        <taxon>Helicobacter</taxon>
    </lineage>
</organism>
<name>Q7VIP3_HELHP</name>
<evidence type="ECO:0000313" key="2">
    <source>
        <dbReference type="EMBL" id="AAP77158.1"/>
    </source>
</evidence>
<keyword evidence="3" id="KW-1185">Reference proteome</keyword>
<dbReference type="Pfam" id="PF13380">
    <property type="entry name" value="CoA_binding_2"/>
    <property type="match status" value="1"/>
</dbReference>
<evidence type="ECO:0000259" key="1">
    <source>
        <dbReference type="Pfam" id="PF13380"/>
    </source>
</evidence>
<dbReference type="AlphaFoldDB" id="Q7VIP3"/>
<dbReference type="Gene3D" id="3.40.50.720">
    <property type="entry name" value="NAD(P)-binding Rossmann-like Domain"/>
    <property type="match status" value="1"/>
</dbReference>
<dbReference type="InterPro" id="IPR003781">
    <property type="entry name" value="CoA-bd"/>
</dbReference>
<dbReference type="PANTHER" id="PTHR33303">
    <property type="entry name" value="CYTOPLASMIC PROTEIN-RELATED"/>
    <property type="match status" value="1"/>
</dbReference>
<sequence>MHENHTQEMCLSDTQKRTILESAKIIVIVGLSPDEHKASYQVAQYLLDNGYEIVPIYPRGGEILKKKVFRSLLEAFEYMAQMGQVCDIINIFRKSEALPSIMREICSLQGFSSFDKERACVWVQLGLQSAEAASIAREYGILYEENSCIKIEHQRLHIH</sequence>
<dbReference type="HOGENOM" id="CLU_112567_0_0_7"/>
<dbReference type="Proteomes" id="UP000002495">
    <property type="component" value="Chromosome"/>
</dbReference>
<feature type="domain" description="CoA-binding" evidence="1">
    <location>
        <begin position="26"/>
        <end position="154"/>
    </location>
</feature>
<dbReference type="EMBL" id="AE017125">
    <property type="protein sequence ID" value="AAP77158.1"/>
    <property type="molecule type" value="Genomic_DNA"/>
</dbReference>
<dbReference type="InterPro" id="IPR036291">
    <property type="entry name" value="NAD(P)-bd_dom_sf"/>
</dbReference>